<dbReference type="PANTHER" id="PTHR46323:SF2">
    <property type="entry name" value="BETA-GALACTOSIDASE"/>
    <property type="match status" value="1"/>
</dbReference>
<organism evidence="10 11">
    <name type="scientific">Phytohabitans flavus</name>
    <dbReference type="NCBI Taxonomy" id="1076124"/>
    <lineage>
        <taxon>Bacteria</taxon>
        <taxon>Bacillati</taxon>
        <taxon>Actinomycetota</taxon>
        <taxon>Actinomycetes</taxon>
        <taxon>Micromonosporales</taxon>
        <taxon>Micromonosporaceae</taxon>
    </lineage>
</organism>
<dbReference type="SUPFAM" id="SSF49303">
    <property type="entry name" value="beta-Galactosidase/glucuronidase domain"/>
    <property type="match status" value="2"/>
</dbReference>
<dbReference type="Proteomes" id="UP000502508">
    <property type="component" value="Chromosome"/>
</dbReference>
<evidence type="ECO:0000256" key="5">
    <source>
        <dbReference type="ARBA" id="ARBA00022801"/>
    </source>
</evidence>
<dbReference type="InterPro" id="IPR036156">
    <property type="entry name" value="Beta-gal/glucu_dom_sf"/>
</dbReference>
<dbReference type="Gene3D" id="2.70.98.10">
    <property type="match status" value="1"/>
</dbReference>
<dbReference type="Pfam" id="PF02837">
    <property type="entry name" value="Glyco_hydro_2_N"/>
    <property type="match status" value="1"/>
</dbReference>
<dbReference type="InterPro" id="IPR006103">
    <property type="entry name" value="Glyco_hydro_2_cat"/>
</dbReference>
<dbReference type="InterPro" id="IPR023230">
    <property type="entry name" value="Glyco_hydro_2_CS"/>
</dbReference>
<proteinExistence type="inferred from homology"/>
<dbReference type="EC" id="3.2.1.23" evidence="3"/>
<keyword evidence="5" id="KW-0378">Hydrolase</keyword>
<comment type="catalytic activity">
    <reaction evidence="1">
        <text>Hydrolysis of terminal non-reducing beta-D-galactose residues in beta-D-galactosides.</text>
        <dbReference type="EC" id="3.2.1.23"/>
    </reaction>
</comment>
<dbReference type="KEGG" id="pfla:Pflav_040150"/>
<dbReference type="SUPFAM" id="SSF51445">
    <property type="entry name" value="(Trans)glycosidases"/>
    <property type="match status" value="1"/>
</dbReference>
<evidence type="ECO:0000256" key="8">
    <source>
        <dbReference type="SAM" id="MobiDB-lite"/>
    </source>
</evidence>
<dbReference type="Pfam" id="PF02836">
    <property type="entry name" value="Glyco_hydro_2_C"/>
    <property type="match status" value="1"/>
</dbReference>
<dbReference type="Pfam" id="PF16353">
    <property type="entry name" value="LacZ_4"/>
    <property type="match status" value="1"/>
</dbReference>
<keyword evidence="6" id="KW-0326">Glycosidase</keyword>
<dbReference type="EMBL" id="AP022870">
    <property type="protein sequence ID" value="BCB77605.1"/>
    <property type="molecule type" value="Genomic_DNA"/>
</dbReference>
<sequence>MSERSWYESFAPPPTAQPARAWLDSDAPRLSLDGLWRFRYAERADGPLDFTGPAFDDAGWDRLPVPSHWQLHGYGAPAYTNIAYPFPLDPPRVPNENPTGDYRHAFRLPDGWPGGRAVLRFAGADSAARVWLNGVELGWTTGSRLTTEFDVTEALRADGDNVLAVRVVQWSAGSYVEDQDMWWLSGIFRGVDLIARPDGGIGDVEVRADYDHVTGGGTLTVAADVPARVRVPELGVDAECGETVRLPRVEPWSAERPRLYDATVSTGAETVTLRIGFRSVRIDGGVLTVNGRRVLFRGVNRHEFHPDRGRAVTEEDMLEDVRLMKQHNINSVRTSHYPPHPRFLELCDEYGLYVVDECDLETHGFDLVERRDNPADDPRWTDALVDRMRRTVERDKNHPSVVLWSLGNESGSGRNLAAMARWARHRDPSRPLLYERDWTCRDVDVYSRMYLTHAEIEAIGRGEEAPLDDPALDARRRAMPFVHVEYAHAMGNGPGGLAEYQRLYETYPRLQGGFVWEWIDHGLRARTADGREYFAYGGDFGEVLHDGNFVADGLLFPDRTPSPGLLDLKKVFEPVRITPSGDGGLTIRNGHVDSGLSHLDFRWILEDGGEVVARGALEVTDVPPGESVRVDLPVLPATGAEAYLTVQAVLAADEPWAKAGHEVAATQLPLGARRPPEPPPARMAIRRDGGRVHVGPGLLDERTGRLVRLGGWEVDGPRLQVWRAPTDNDRAPHGEALEPRWRAAGLDRLTHRVDEVTVTGDGVVVRTRVAPAASDGGLLATYTWSALADDGLRLVVDIDVAGHLPGPLPMLGVVFALPGELDKVEWFGRGPGEAYPDTGLATRTGRWFRTVAEMQTPYLFPQENGRRADVRWATVTGGQGGGVRVDGRTPFGLTARPWTAEALDKAAHPTDLTADGHTWLTLDAGHNGIGSASCGPGVLPPYLLPAAPVRLDLAFRLV</sequence>
<accession>A0A6F8XUU9</accession>
<evidence type="ECO:0000256" key="7">
    <source>
        <dbReference type="ARBA" id="ARBA00032230"/>
    </source>
</evidence>
<dbReference type="Gene3D" id="3.20.20.80">
    <property type="entry name" value="Glycosidases"/>
    <property type="match status" value="1"/>
</dbReference>
<dbReference type="Gene3D" id="2.60.40.10">
    <property type="entry name" value="Immunoglobulins"/>
    <property type="match status" value="2"/>
</dbReference>
<dbReference type="Pfam" id="PF02929">
    <property type="entry name" value="Bgal_small_N"/>
    <property type="match status" value="1"/>
</dbReference>
<dbReference type="InterPro" id="IPR004199">
    <property type="entry name" value="B-gal_small/dom_5"/>
</dbReference>
<dbReference type="InterPro" id="IPR006104">
    <property type="entry name" value="Glyco_hydro_2_N"/>
</dbReference>
<dbReference type="InterPro" id="IPR006101">
    <property type="entry name" value="Glyco_hydro_2"/>
</dbReference>
<dbReference type="GO" id="GO:0009341">
    <property type="term" value="C:beta-galactosidase complex"/>
    <property type="evidence" value="ECO:0007669"/>
    <property type="project" value="InterPro"/>
</dbReference>
<name>A0A6F8XUU9_9ACTN</name>
<evidence type="ECO:0000259" key="9">
    <source>
        <dbReference type="SMART" id="SM01038"/>
    </source>
</evidence>
<dbReference type="SUPFAM" id="SSF74650">
    <property type="entry name" value="Galactose mutarotase-like"/>
    <property type="match status" value="1"/>
</dbReference>
<dbReference type="Gene3D" id="2.60.120.260">
    <property type="entry name" value="Galactose-binding domain-like"/>
    <property type="match status" value="1"/>
</dbReference>
<dbReference type="AlphaFoldDB" id="A0A6F8XUU9"/>
<dbReference type="SMART" id="SM01038">
    <property type="entry name" value="Bgal_small_N"/>
    <property type="match status" value="1"/>
</dbReference>
<feature type="region of interest" description="Disordered" evidence="8">
    <location>
        <begin position="1"/>
        <end position="20"/>
    </location>
</feature>
<keyword evidence="11" id="KW-1185">Reference proteome</keyword>
<dbReference type="InterPro" id="IPR011013">
    <property type="entry name" value="Gal_mutarotase_sf_dom"/>
</dbReference>
<dbReference type="GO" id="GO:0004565">
    <property type="term" value="F:beta-galactosidase activity"/>
    <property type="evidence" value="ECO:0007669"/>
    <property type="project" value="UniProtKB-EC"/>
</dbReference>
<dbReference type="PANTHER" id="PTHR46323">
    <property type="entry name" value="BETA-GALACTOSIDASE"/>
    <property type="match status" value="1"/>
</dbReference>
<evidence type="ECO:0000256" key="4">
    <source>
        <dbReference type="ARBA" id="ARBA00013303"/>
    </source>
</evidence>
<reference evidence="10 11" key="1">
    <citation type="submission" date="2020-03" db="EMBL/GenBank/DDBJ databases">
        <title>Whole genome shotgun sequence of Phytohabitans flavus NBRC 107702.</title>
        <authorList>
            <person name="Komaki H."/>
            <person name="Tamura T."/>
        </authorList>
    </citation>
    <scope>NUCLEOTIDE SEQUENCE [LARGE SCALE GENOMIC DNA]</scope>
    <source>
        <strain evidence="10 11">NBRC 107702</strain>
    </source>
</reference>
<evidence type="ECO:0000256" key="1">
    <source>
        <dbReference type="ARBA" id="ARBA00001412"/>
    </source>
</evidence>
<dbReference type="PRINTS" id="PR00132">
    <property type="entry name" value="GLHYDRLASE2"/>
</dbReference>
<dbReference type="RefSeq" id="WP_173037335.1">
    <property type="nucleotide sequence ID" value="NZ_AP022870.1"/>
</dbReference>
<evidence type="ECO:0000256" key="6">
    <source>
        <dbReference type="ARBA" id="ARBA00023295"/>
    </source>
</evidence>
<evidence type="ECO:0000256" key="2">
    <source>
        <dbReference type="ARBA" id="ARBA00007401"/>
    </source>
</evidence>
<dbReference type="InterPro" id="IPR014718">
    <property type="entry name" value="GH-type_carb-bd"/>
</dbReference>
<evidence type="ECO:0000313" key="11">
    <source>
        <dbReference type="Proteomes" id="UP000502508"/>
    </source>
</evidence>
<dbReference type="InterPro" id="IPR013783">
    <property type="entry name" value="Ig-like_fold"/>
</dbReference>
<dbReference type="GO" id="GO:0030246">
    <property type="term" value="F:carbohydrate binding"/>
    <property type="evidence" value="ECO:0007669"/>
    <property type="project" value="InterPro"/>
</dbReference>
<evidence type="ECO:0000256" key="3">
    <source>
        <dbReference type="ARBA" id="ARBA00012756"/>
    </source>
</evidence>
<reference evidence="10 11" key="2">
    <citation type="submission" date="2020-03" db="EMBL/GenBank/DDBJ databases">
        <authorList>
            <person name="Ichikawa N."/>
            <person name="Kimura A."/>
            <person name="Kitahashi Y."/>
            <person name="Uohara A."/>
        </authorList>
    </citation>
    <scope>NUCLEOTIDE SEQUENCE [LARGE SCALE GENOMIC DNA]</scope>
    <source>
        <strain evidence="10 11">NBRC 107702</strain>
    </source>
</reference>
<protein>
    <recommendedName>
        <fullName evidence="4">Beta-galactosidase</fullName>
        <ecNumber evidence="3">3.2.1.23</ecNumber>
    </recommendedName>
    <alternativeName>
        <fullName evidence="7">Lactase</fullName>
    </alternativeName>
</protein>
<feature type="domain" description="Beta galactosidase small chain/" evidence="9">
    <location>
        <begin position="691"/>
        <end position="956"/>
    </location>
</feature>
<dbReference type="SUPFAM" id="SSF49785">
    <property type="entry name" value="Galactose-binding domain-like"/>
    <property type="match status" value="1"/>
</dbReference>
<dbReference type="GO" id="GO:0005990">
    <property type="term" value="P:lactose catabolic process"/>
    <property type="evidence" value="ECO:0007669"/>
    <property type="project" value="TreeGrafter"/>
</dbReference>
<dbReference type="PROSITE" id="PS00608">
    <property type="entry name" value="GLYCOSYL_HYDROL_F2_2"/>
    <property type="match status" value="1"/>
</dbReference>
<evidence type="ECO:0000313" key="10">
    <source>
        <dbReference type="EMBL" id="BCB77605.1"/>
    </source>
</evidence>
<dbReference type="InterPro" id="IPR008979">
    <property type="entry name" value="Galactose-bd-like_sf"/>
</dbReference>
<dbReference type="PROSITE" id="PS00719">
    <property type="entry name" value="GLYCOSYL_HYDROL_F2_1"/>
    <property type="match status" value="1"/>
</dbReference>
<dbReference type="InterPro" id="IPR032312">
    <property type="entry name" value="LacZ_4"/>
</dbReference>
<dbReference type="InterPro" id="IPR023232">
    <property type="entry name" value="Glyco_hydro_2_AS"/>
</dbReference>
<dbReference type="InterPro" id="IPR017853">
    <property type="entry name" value="GH"/>
</dbReference>
<dbReference type="InterPro" id="IPR050347">
    <property type="entry name" value="Bact_Beta-galactosidase"/>
</dbReference>
<comment type="similarity">
    <text evidence="2">Belongs to the glycosyl hydrolase 2 family.</text>
</comment>
<gene>
    <name evidence="10" type="primary">lacZ</name>
    <name evidence="10" type="ORF">Pflav_040150</name>
</gene>